<accession>A0A9W6XP89</accession>
<dbReference type="Proteomes" id="UP001165121">
    <property type="component" value="Unassembled WGS sequence"/>
</dbReference>
<gene>
    <name evidence="1" type="ORF">Pfra01_001490400</name>
</gene>
<sequence length="112" mass="13042">MESSDRENDYNLYKSELLDVNPKAVAYLEDNKNLGSYNWIKYKFTEHFKLPTYGAITSNRLEQANHWVGNECRSAKPLDAFSIYFRNLRELLSARCQVAAKWLGNSPDINLF</sequence>
<evidence type="ECO:0000313" key="2">
    <source>
        <dbReference type="Proteomes" id="UP001165121"/>
    </source>
</evidence>
<reference evidence="1" key="1">
    <citation type="submission" date="2023-04" db="EMBL/GenBank/DDBJ databases">
        <title>Phytophthora fragariaefolia NBRC 109709.</title>
        <authorList>
            <person name="Ichikawa N."/>
            <person name="Sato H."/>
            <person name="Tonouchi N."/>
        </authorList>
    </citation>
    <scope>NUCLEOTIDE SEQUENCE</scope>
    <source>
        <strain evidence="1">NBRC 109709</strain>
    </source>
</reference>
<organism evidence="1 2">
    <name type="scientific">Phytophthora fragariaefolia</name>
    <dbReference type="NCBI Taxonomy" id="1490495"/>
    <lineage>
        <taxon>Eukaryota</taxon>
        <taxon>Sar</taxon>
        <taxon>Stramenopiles</taxon>
        <taxon>Oomycota</taxon>
        <taxon>Peronosporomycetes</taxon>
        <taxon>Peronosporales</taxon>
        <taxon>Peronosporaceae</taxon>
        <taxon>Phytophthora</taxon>
    </lineage>
</organism>
<protein>
    <submittedName>
        <fullName evidence="1">Unnamed protein product</fullName>
    </submittedName>
</protein>
<dbReference type="AlphaFoldDB" id="A0A9W6XP89"/>
<keyword evidence="2" id="KW-1185">Reference proteome</keyword>
<dbReference type="EMBL" id="BSXT01001583">
    <property type="protein sequence ID" value="GMF43724.1"/>
    <property type="molecule type" value="Genomic_DNA"/>
</dbReference>
<dbReference type="OrthoDB" id="128916at2759"/>
<proteinExistence type="predicted"/>
<comment type="caution">
    <text evidence="1">The sequence shown here is derived from an EMBL/GenBank/DDBJ whole genome shotgun (WGS) entry which is preliminary data.</text>
</comment>
<name>A0A9W6XP89_9STRA</name>
<evidence type="ECO:0000313" key="1">
    <source>
        <dbReference type="EMBL" id="GMF43724.1"/>
    </source>
</evidence>